<feature type="domain" description="PDZ" evidence="2">
    <location>
        <begin position="4"/>
        <end position="44"/>
    </location>
</feature>
<organism evidence="4 5">
    <name type="scientific">Fusibacter bizertensis</name>
    <dbReference type="NCBI Taxonomy" id="1488331"/>
    <lineage>
        <taxon>Bacteria</taxon>
        <taxon>Bacillati</taxon>
        <taxon>Bacillota</taxon>
        <taxon>Clostridia</taxon>
        <taxon>Eubacteriales</taxon>
        <taxon>Eubacteriales Family XII. Incertae Sedis</taxon>
        <taxon>Fusibacter</taxon>
    </lineage>
</organism>
<gene>
    <name evidence="4" type="ORF">QE109_01050</name>
</gene>
<evidence type="ECO:0000313" key="4">
    <source>
        <dbReference type="EMBL" id="MDH8676709.1"/>
    </source>
</evidence>
<dbReference type="SUPFAM" id="SSF50156">
    <property type="entry name" value="PDZ domain-like"/>
    <property type="match status" value="1"/>
</dbReference>
<evidence type="ECO:0000259" key="3">
    <source>
        <dbReference type="Pfam" id="PF19238"/>
    </source>
</evidence>
<feature type="domain" description="Putative radical SAM N-terminal" evidence="3">
    <location>
        <begin position="65"/>
        <end position="215"/>
    </location>
</feature>
<dbReference type="EMBL" id="JARYZI010000001">
    <property type="protein sequence ID" value="MDH8676709.1"/>
    <property type="molecule type" value="Genomic_DNA"/>
</dbReference>
<dbReference type="InterPro" id="IPR036034">
    <property type="entry name" value="PDZ_sf"/>
</dbReference>
<dbReference type="Pfam" id="PF19238">
    <property type="entry name" value="Radical_SAM_2"/>
    <property type="match status" value="1"/>
</dbReference>
<reference evidence="4 5" key="1">
    <citation type="submission" date="2023-04" db="EMBL/GenBank/DDBJ databases">
        <title>Fusibacter bizertensis strain WBS, isolated from littoral bottom sediments of the Arctic seas - biochemical and genomic analysis.</title>
        <authorList>
            <person name="Brioukhanov A.L."/>
        </authorList>
    </citation>
    <scope>NUCLEOTIDE SEQUENCE [LARGE SCALE GENOMIC DNA]</scope>
    <source>
        <strain evidence="4 5">WBS</strain>
    </source>
</reference>
<evidence type="ECO:0000259" key="2">
    <source>
        <dbReference type="Pfam" id="PF17820"/>
    </source>
</evidence>
<dbReference type="Gene3D" id="3.20.20.70">
    <property type="entry name" value="Aldolase class I"/>
    <property type="match status" value="1"/>
</dbReference>
<dbReference type="InterPro" id="IPR058240">
    <property type="entry name" value="rSAM_sf"/>
</dbReference>
<dbReference type="SUPFAM" id="SSF102114">
    <property type="entry name" value="Radical SAM enzymes"/>
    <property type="match status" value="1"/>
</dbReference>
<dbReference type="InterPro" id="IPR013785">
    <property type="entry name" value="Aldolase_TIM"/>
</dbReference>
<keyword evidence="5" id="KW-1185">Reference proteome</keyword>
<comment type="caution">
    <text evidence="4">The sequence shown here is derived from an EMBL/GenBank/DDBJ whole genome shotgun (WGS) entry which is preliminary data.</text>
</comment>
<dbReference type="InterPro" id="IPR045375">
    <property type="entry name" value="Put_radical_SAM-like_N"/>
</dbReference>
<proteinExistence type="predicted"/>
<dbReference type="RefSeq" id="WP_281092506.1">
    <property type="nucleotide sequence ID" value="NZ_JARYZI010000001.1"/>
</dbReference>
<name>A0ABT6N8G5_9FIRM</name>
<evidence type="ECO:0000259" key="1">
    <source>
        <dbReference type="Pfam" id="PF04459"/>
    </source>
</evidence>
<evidence type="ECO:0000313" key="5">
    <source>
        <dbReference type="Proteomes" id="UP001158045"/>
    </source>
</evidence>
<dbReference type="InterPro" id="IPR007549">
    <property type="entry name" value="DUF512"/>
</dbReference>
<sequence>MNRIKSVDKNSLAEELEIEVGDILLSINGQPIVDIIDYMFLINDEYIEVEIEKKDGDIWELEIDKEFDETLGVEFENPIIDHARSCTNNCVFCFIDQLPKGMRDSLYFKDDDSRLSFLQGNFVTLTNLKDEDIDRIIRYRISPINVSVHTTDPELRQKMLNNRFAGNVMSRLKQLTDGGITVNAQIVLCPNYNDGSALKSTILDLMTLRPHLNSVAIVPIGLTNHREGLLPMRGFNKDEAYETISIVHELQQLALDKIGTRFAFLADEFYILAEQDFPEDDAYESYIQLEDGIGMIRKLRTELNEAIIKNSNTSRLINTNKTHKVVVITGTAARPFLEEMMSQVVNAFPNLEVRVKSIVNHFFGEKITVAGLITGKDIKDQLESDLKVSEYDLALMPASMFRSDEEILLDDVSIDDLKQRFGIPFVKVDCEGEALLQHLLYGGKHA</sequence>
<dbReference type="Proteomes" id="UP001158045">
    <property type="component" value="Unassembled WGS sequence"/>
</dbReference>
<dbReference type="InterPro" id="IPR041489">
    <property type="entry name" value="PDZ_6"/>
</dbReference>
<dbReference type="Gene3D" id="2.30.42.10">
    <property type="match status" value="1"/>
</dbReference>
<protein>
    <submittedName>
        <fullName evidence="4">DUF512 domain-containing protein</fullName>
    </submittedName>
</protein>
<dbReference type="Pfam" id="PF17820">
    <property type="entry name" value="PDZ_6"/>
    <property type="match status" value="1"/>
</dbReference>
<feature type="domain" description="DUF512" evidence="1">
    <location>
        <begin position="218"/>
        <end position="428"/>
    </location>
</feature>
<accession>A0ABT6N8G5</accession>
<dbReference type="Pfam" id="PF04459">
    <property type="entry name" value="DUF512"/>
    <property type="match status" value="1"/>
</dbReference>